<reference evidence="6" key="2">
    <citation type="submission" date="2022-01" db="EMBL/GenBank/DDBJ databases">
        <authorList>
            <person name="Yamashiro T."/>
            <person name="Shiraishi A."/>
            <person name="Satake H."/>
            <person name="Nakayama K."/>
        </authorList>
    </citation>
    <scope>NUCLEOTIDE SEQUENCE</scope>
</reference>
<name>A0ABQ5DA37_9ASTR</name>
<keyword evidence="7" id="KW-1185">Reference proteome</keyword>
<keyword evidence="1" id="KW-0645">Protease</keyword>
<feature type="compositionally biased region" description="Polar residues" evidence="3">
    <location>
        <begin position="235"/>
        <end position="244"/>
    </location>
</feature>
<dbReference type="Gene3D" id="3.30.420.10">
    <property type="entry name" value="Ribonuclease H-like superfamily/Ribonuclease H"/>
    <property type="match status" value="1"/>
</dbReference>
<dbReference type="Pfam" id="PF13976">
    <property type="entry name" value="gag_pre-integrs"/>
    <property type="match status" value="1"/>
</dbReference>
<dbReference type="PANTHER" id="PTHR42648:SF18">
    <property type="entry name" value="RETROTRANSPOSON, UNCLASSIFIED-LIKE PROTEIN"/>
    <property type="match status" value="1"/>
</dbReference>
<protein>
    <submittedName>
        <fullName evidence="6">Retrovirus-related pol polyprotein from transposon TNT 1-94</fullName>
    </submittedName>
</protein>
<feature type="compositionally biased region" description="Basic and acidic residues" evidence="3">
    <location>
        <begin position="222"/>
        <end position="232"/>
    </location>
</feature>
<dbReference type="InterPro" id="IPR036397">
    <property type="entry name" value="RNaseH_sf"/>
</dbReference>
<comment type="caution">
    <text evidence="6">The sequence shown here is derived from an EMBL/GenBank/DDBJ whole genome shotgun (WGS) entry which is preliminary data.</text>
</comment>
<evidence type="ECO:0000313" key="6">
    <source>
        <dbReference type="EMBL" id="GJT33744.1"/>
    </source>
</evidence>
<keyword evidence="2" id="KW-0175">Coiled coil</keyword>
<evidence type="ECO:0000256" key="3">
    <source>
        <dbReference type="SAM" id="MobiDB-lite"/>
    </source>
</evidence>
<dbReference type="Proteomes" id="UP001151760">
    <property type="component" value="Unassembled WGS sequence"/>
</dbReference>
<sequence>MKENHSEADLILDFKALDSQNKALTKKVNALQDLNERFRAENEKVKQHYKELYDYIKITCVKTIEKTNSLLTENEKLKAQIKGKMPCVTMRAKKPKVLAPSMYAIDVEPISPCNRNNRKVHLDYLKHLNEIVETLREIVEEARVEKSLDSSLASACLYTKQSQELLEYVTLVQKKSIKEIKKTVQKTNVPVIPSTGIRSPSKASGSKPRSNTKKNKIMSAKSDNKKKVEAHPRNNKSSLKSANRVNSSISYKRTVINLNSKSVCKTCNKCLISANHDMCVVKYLKSVNAPSVKNVLSNVKQVWKVTGKLFANVGYQWKPTRRKFTLGEQCPLTRFTKSKVVPVEQSEHVSTSKIVIAERFHNTSQKPLTRYKRRTKEYRAISTSIPTTAETQLIDAFVTHNIVVQIVLWYLDSGCSKHMTRNRSRLKNFMKKFIGTVRFGNDHIGSIMGYGDYVIGDSMISRVYYVEGLGHNLFSVGQFCDSDLEVAFRKHSCYFRDIDGVELLKGSRGSNLYTISVEDMMRSSPICLLLKASKNKSWLWHRRLNHLNFGTINDLARKDLVRRLPRLKFEKDHLCSVCQLGKSKKYTHKPKSENTIMEVLHTLYMDLCGPMRVQSINGKKYILVIVDDYSRFTWVKFLR</sequence>
<keyword evidence="1" id="KW-0378">Hydrolase</keyword>
<feature type="compositionally biased region" description="Polar residues" evidence="3">
    <location>
        <begin position="196"/>
        <end position="209"/>
    </location>
</feature>
<dbReference type="InterPro" id="IPR039537">
    <property type="entry name" value="Retrotran_Ty1/copia-like"/>
</dbReference>
<organism evidence="6 7">
    <name type="scientific">Tanacetum coccineum</name>
    <dbReference type="NCBI Taxonomy" id="301880"/>
    <lineage>
        <taxon>Eukaryota</taxon>
        <taxon>Viridiplantae</taxon>
        <taxon>Streptophyta</taxon>
        <taxon>Embryophyta</taxon>
        <taxon>Tracheophyta</taxon>
        <taxon>Spermatophyta</taxon>
        <taxon>Magnoliopsida</taxon>
        <taxon>eudicotyledons</taxon>
        <taxon>Gunneridae</taxon>
        <taxon>Pentapetalae</taxon>
        <taxon>asterids</taxon>
        <taxon>campanulids</taxon>
        <taxon>Asterales</taxon>
        <taxon>Asteraceae</taxon>
        <taxon>Asteroideae</taxon>
        <taxon>Anthemideae</taxon>
        <taxon>Anthemidinae</taxon>
        <taxon>Tanacetum</taxon>
    </lineage>
</organism>
<gene>
    <name evidence="6" type="ORF">Tco_0924163</name>
</gene>
<accession>A0ABQ5DA37</accession>
<dbReference type="PANTHER" id="PTHR42648">
    <property type="entry name" value="TRANSPOSASE, PUTATIVE-RELATED"/>
    <property type="match status" value="1"/>
</dbReference>
<evidence type="ECO:0000259" key="5">
    <source>
        <dbReference type="Pfam" id="PF22936"/>
    </source>
</evidence>
<feature type="domain" description="Retrovirus-related Pol polyprotein from transposon TNT 1-94-like beta-barrel" evidence="5">
    <location>
        <begin position="409"/>
        <end position="481"/>
    </location>
</feature>
<evidence type="ECO:0000313" key="7">
    <source>
        <dbReference type="Proteomes" id="UP001151760"/>
    </source>
</evidence>
<feature type="domain" description="GAG-pre-integrase" evidence="4">
    <location>
        <begin position="511"/>
        <end position="583"/>
    </location>
</feature>
<dbReference type="InterPro" id="IPR012337">
    <property type="entry name" value="RNaseH-like_sf"/>
</dbReference>
<dbReference type="SUPFAM" id="SSF53098">
    <property type="entry name" value="Ribonuclease H-like"/>
    <property type="match status" value="1"/>
</dbReference>
<evidence type="ECO:0000259" key="4">
    <source>
        <dbReference type="Pfam" id="PF13976"/>
    </source>
</evidence>
<evidence type="ECO:0000256" key="2">
    <source>
        <dbReference type="SAM" id="Coils"/>
    </source>
</evidence>
<feature type="coiled-coil region" evidence="2">
    <location>
        <begin position="14"/>
        <end position="51"/>
    </location>
</feature>
<dbReference type="InterPro" id="IPR025724">
    <property type="entry name" value="GAG-pre-integrase_dom"/>
</dbReference>
<dbReference type="Pfam" id="PF22936">
    <property type="entry name" value="Pol_BBD"/>
    <property type="match status" value="1"/>
</dbReference>
<feature type="region of interest" description="Disordered" evidence="3">
    <location>
        <begin position="191"/>
        <end position="244"/>
    </location>
</feature>
<dbReference type="InterPro" id="IPR054722">
    <property type="entry name" value="PolX-like_BBD"/>
</dbReference>
<dbReference type="EMBL" id="BQNB010014904">
    <property type="protein sequence ID" value="GJT33744.1"/>
    <property type="molecule type" value="Genomic_DNA"/>
</dbReference>
<evidence type="ECO:0000256" key="1">
    <source>
        <dbReference type="ARBA" id="ARBA00022670"/>
    </source>
</evidence>
<proteinExistence type="predicted"/>
<reference evidence="6" key="1">
    <citation type="journal article" date="2022" name="Int. J. Mol. Sci.">
        <title>Draft Genome of Tanacetum Coccineum: Genomic Comparison of Closely Related Tanacetum-Family Plants.</title>
        <authorList>
            <person name="Yamashiro T."/>
            <person name="Shiraishi A."/>
            <person name="Nakayama K."/>
            <person name="Satake H."/>
        </authorList>
    </citation>
    <scope>NUCLEOTIDE SEQUENCE</scope>
</reference>